<dbReference type="Proteomes" id="UP001374579">
    <property type="component" value="Unassembled WGS sequence"/>
</dbReference>
<evidence type="ECO:0000256" key="1">
    <source>
        <dbReference type="SAM" id="SignalP"/>
    </source>
</evidence>
<evidence type="ECO:0000313" key="3">
    <source>
        <dbReference type="Proteomes" id="UP001374579"/>
    </source>
</evidence>
<reference evidence="2 3" key="1">
    <citation type="submission" date="2024-02" db="EMBL/GenBank/DDBJ databases">
        <title>Chromosome-scale genome assembly of the rough periwinkle Littorina saxatilis.</title>
        <authorList>
            <person name="De Jode A."/>
            <person name="Faria R."/>
            <person name="Formenti G."/>
            <person name="Sims Y."/>
            <person name="Smith T.P."/>
            <person name="Tracey A."/>
            <person name="Wood J.M.D."/>
            <person name="Zagrodzka Z.B."/>
            <person name="Johannesson K."/>
            <person name="Butlin R.K."/>
            <person name="Leder E.H."/>
        </authorList>
    </citation>
    <scope>NUCLEOTIDE SEQUENCE [LARGE SCALE GENOMIC DNA]</scope>
    <source>
        <strain evidence="2">Snail1</strain>
        <tissue evidence="2">Muscle</tissue>
    </source>
</reference>
<organism evidence="2 3">
    <name type="scientific">Littorina saxatilis</name>
    <dbReference type="NCBI Taxonomy" id="31220"/>
    <lineage>
        <taxon>Eukaryota</taxon>
        <taxon>Metazoa</taxon>
        <taxon>Spiralia</taxon>
        <taxon>Lophotrochozoa</taxon>
        <taxon>Mollusca</taxon>
        <taxon>Gastropoda</taxon>
        <taxon>Caenogastropoda</taxon>
        <taxon>Littorinimorpha</taxon>
        <taxon>Littorinoidea</taxon>
        <taxon>Littorinidae</taxon>
        <taxon>Littorina</taxon>
    </lineage>
</organism>
<comment type="caution">
    <text evidence="2">The sequence shown here is derived from an EMBL/GenBank/DDBJ whole genome shotgun (WGS) entry which is preliminary data.</text>
</comment>
<proteinExistence type="predicted"/>
<keyword evidence="1" id="KW-0732">Signal</keyword>
<evidence type="ECO:0000313" key="2">
    <source>
        <dbReference type="EMBL" id="KAK7091145.1"/>
    </source>
</evidence>
<feature type="chain" id="PRO_5042895163" evidence="1">
    <location>
        <begin position="18"/>
        <end position="244"/>
    </location>
</feature>
<gene>
    <name evidence="2" type="ORF">V1264_008871</name>
</gene>
<sequence length="244" mass="27416">MLKLTLLRLLFVPTLWAEDIIRHEGYMRITPEAGFHGSDGCLAKMDCATDNLPQGSDIVSVRLYHETASDQTKIHTLLAKADDQSQMMFRDRVQLANAGAFVTTNQAPVCSGTEYCMDTTTYFIYPVQEKDLGEYMCETQVRKGYQTLLYVGRATLAFDRCCKACPYCSTQAGGVWGSLGAWSPEGCKGCVQERRSERCLTQHCGDPAPVQRRRCFQDGVCDETDRIKIHMERVNAARCRAKIQ</sequence>
<name>A0AAN9G228_9CAEN</name>
<feature type="signal peptide" evidence="1">
    <location>
        <begin position="1"/>
        <end position="17"/>
    </location>
</feature>
<keyword evidence="3" id="KW-1185">Reference proteome</keyword>
<accession>A0AAN9G228</accession>
<protein>
    <submittedName>
        <fullName evidence="2">Uncharacterized protein</fullName>
    </submittedName>
</protein>
<dbReference type="AlphaFoldDB" id="A0AAN9G228"/>
<dbReference type="EMBL" id="JBAMIC010000022">
    <property type="protein sequence ID" value="KAK7091145.1"/>
    <property type="molecule type" value="Genomic_DNA"/>
</dbReference>